<keyword evidence="1" id="KW-0175">Coiled coil</keyword>
<comment type="caution">
    <text evidence="3">The sequence shown here is derived from an EMBL/GenBank/DDBJ whole genome shotgun (WGS) entry which is preliminary data.</text>
</comment>
<accession>A6DTZ3</accession>
<gene>
    <name evidence="3" type="ORF">LNTAR_04236</name>
</gene>
<keyword evidence="2" id="KW-1133">Transmembrane helix</keyword>
<evidence type="ECO:0000256" key="2">
    <source>
        <dbReference type="SAM" id="Phobius"/>
    </source>
</evidence>
<dbReference type="EMBL" id="ABCK01000043">
    <property type="protein sequence ID" value="EDM24909.1"/>
    <property type="molecule type" value="Genomic_DNA"/>
</dbReference>
<feature type="transmembrane region" description="Helical" evidence="2">
    <location>
        <begin position="35"/>
        <end position="52"/>
    </location>
</feature>
<protein>
    <submittedName>
        <fullName evidence="3">Uncharacterized protein</fullName>
    </submittedName>
</protein>
<evidence type="ECO:0000313" key="3">
    <source>
        <dbReference type="EMBL" id="EDM24909.1"/>
    </source>
</evidence>
<feature type="coiled-coil region" evidence="1">
    <location>
        <begin position="110"/>
        <end position="137"/>
    </location>
</feature>
<evidence type="ECO:0000256" key="1">
    <source>
        <dbReference type="SAM" id="Coils"/>
    </source>
</evidence>
<reference evidence="3 4" key="1">
    <citation type="journal article" date="2010" name="J. Bacteriol.">
        <title>Genome sequence of Lentisphaera araneosa HTCC2155T, the type species of the order Lentisphaerales in the phylum Lentisphaerae.</title>
        <authorList>
            <person name="Thrash J.C."/>
            <person name="Cho J.C."/>
            <person name="Vergin K.L."/>
            <person name="Morris R.M."/>
            <person name="Giovannoni S.J."/>
        </authorList>
    </citation>
    <scope>NUCLEOTIDE SEQUENCE [LARGE SCALE GENOMIC DNA]</scope>
    <source>
        <strain evidence="3 4">HTCC2155</strain>
    </source>
</reference>
<dbReference type="Proteomes" id="UP000004947">
    <property type="component" value="Unassembled WGS sequence"/>
</dbReference>
<keyword evidence="2" id="KW-0472">Membrane</keyword>
<keyword evidence="4" id="KW-1185">Reference proteome</keyword>
<organism evidence="3 4">
    <name type="scientific">Lentisphaera araneosa HTCC2155</name>
    <dbReference type="NCBI Taxonomy" id="313628"/>
    <lineage>
        <taxon>Bacteria</taxon>
        <taxon>Pseudomonadati</taxon>
        <taxon>Lentisphaerota</taxon>
        <taxon>Lentisphaeria</taxon>
        <taxon>Lentisphaerales</taxon>
        <taxon>Lentisphaeraceae</taxon>
        <taxon>Lentisphaera</taxon>
    </lineage>
</organism>
<name>A6DTZ3_9BACT</name>
<dbReference type="RefSeq" id="WP_007281280.1">
    <property type="nucleotide sequence ID" value="NZ_ABCK01000043.1"/>
</dbReference>
<proteinExistence type="predicted"/>
<sequence>MASTLYKASKTPMLIILSGVILLSLFGLLFTKATIYLIISSFIILFILLSLIRKNYLELDNVGFREKMGGRFLFDYKWEEVKDFKILEVGELSTIAFAVIAKGEKQESITNIYKVELDQMMKEIKKYKKQNKLDSKEQ</sequence>
<dbReference type="AlphaFoldDB" id="A6DTZ3"/>
<feature type="transmembrane region" description="Helical" evidence="2">
    <location>
        <begin position="12"/>
        <end position="29"/>
    </location>
</feature>
<evidence type="ECO:0000313" key="4">
    <source>
        <dbReference type="Proteomes" id="UP000004947"/>
    </source>
</evidence>
<keyword evidence="2" id="KW-0812">Transmembrane</keyword>